<gene>
    <name evidence="1" type="primary">60</name>
    <name evidence="1" type="ORF">SEA_NICOLE72_60</name>
</gene>
<name>A0ACD4UIL0_9CAUD</name>
<evidence type="ECO:0000313" key="1">
    <source>
        <dbReference type="EMBL" id="WKW87097.1"/>
    </source>
</evidence>
<sequence>MTDPNLTLIAIVADRSGSMSTIARDMNGGIATLLAEQAKGPGAVVVDITTFDDVLEHPFEWTRPDDVKADIIVPRGRTALNDAVGATIVRLGERLAGLPEDERPGKVVVVVVTDGAENASREYTLEQVRALVTEQTERWGWEFMYLAANVDAFATGAGYGFAAGQTMSYDATSKGATASFAAASAGITRSRLGGAADFTDDERDSAKGA</sequence>
<proteinExistence type="predicted"/>
<protein>
    <submittedName>
        <fullName evidence="1">Uncharacterized protein</fullName>
    </submittedName>
</protein>
<reference evidence="1" key="1">
    <citation type="submission" date="2023-06" db="EMBL/GenBank/DDBJ databases">
        <authorList>
            <person name="Byrum C.A."/>
            <person name="Fullante V.A."/>
            <person name="Ghosh G."/>
            <person name="Ivey A.L."/>
            <person name="Joby C.P."/>
            <person name="Johnson E."/>
            <person name="Kamil H.A."/>
            <person name="Martinez L."/>
            <person name="Tutelo G.A."/>
            <person name="Wilson D."/>
            <person name="Ziegler A.J."/>
            <person name="Garlena R.A."/>
            <person name="Russell D.A."/>
            <person name="Jacobs-Sera D."/>
            <person name="Hatfull G.F."/>
        </authorList>
    </citation>
    <scope>NUCLEOTIDE SEQUENCE</scope>
</reference>
<organism evidence="1 2">
    <name type="scientific">Microbacterium phage Nicole72</name>
    <dbReference type="NCBI Taxonomy" id="3062838"/>
    <lineage>
        <taxon>Viruses</taxon>
        <taxon>Duplodnaviria</taxon>
        <taxon>Heunggongvirae</taxon>
        <taxon>Uroviricota</taxon>
        <taxon>Caudoviricetes</taxon>
        <taxon>Hodgkinviridae</taxon>
        <taxon>Meganvirus</taxon>
        <taxon>Meganvirus nichole72</taxon>
    </lineage>
</organism>
<keyword evidence="2" id="KW-1185">Reference proteome</keyword>
<dbReference type="EMBL" id="OR159674">
    <property type="protein sequence ID" value="WKW87097.1"/>
    <property type="molecule type" value="Genomic_DNA"/>
</dbReference>
<dbReference type="Proteomes" id="UP001654554">
    <property type="component" value="Segment"/>
</dbReference>
<accession>A0ACD4UIL0</accession>
<evidence type="ECO:0000313" key="2">
    <source>
        <dbReference type="Proteomes" id="UP001654554"/>
    </source>
</evidence>